<proteinExistence type="predicted"/>
<organism evidence="2 3">
    <name type="scientific">Cellulomonas soli</name>
    <dbReference type="NCBI Taxonomy" id="931535"/>
    <lineage>
        <taxon>Bacteria</taxon>
        <taxon>Bacillati</taxon>
        <taxon>Actinomycetota</taxon>
        <taxon>Actinomycetes</taxon>
        <taxon>Micrococcales</taxon>
        <taxon>Cellulomonadaceae</taxon>
        <taxon>Cellulomonas</taxon>
    </lineage>
</organism>
<evidence type="ECO:0000313" key="2">
    <source>
        <dbReference type="EMBL" id="GEP71088.1"/>
    </source>
</evidence>
<feature type="domain" description="AMP-dependent synthetase/ligase" evidence="1">
    <location>
        <begin position="36"/>
        <end position="205"/>
    </location>
</feature>
<dbReference type="SUPFAM" id="SSF56801">
    <property type="entry name" value="Acetyl-CoA synthetase-like"/>
    <property type="match status" value="1"/>
</dbReference>
<dbReference type="RefSeq" id="WP_146954852.1">
    <property type="nucleotide sequence ID" value="NZ_BAABBJ010000004.1"/>
</dbReference>
<dbReference type="Gene3D" id="3.40.50.12780">
    <property type="entry name" value="N-terminal domain of ligase-like"/>
    <property type="match status" value="1"/>
</dbReference>
<keyword evidence="3" id="KW-1185">Reference proteome</keyword>
<dbReference type="Proteomes" id="UP000321798">
    <property type="component" value="Unassembled WGS sequence"/>
</dbReference>
<dbReference type="Pfam" id="PF00501">
    <property type="entry name" value="AMP-binding"/>
    <property type="match status" value="1"/>
</dbReference>
<dbReference type="AlphaFoldDB" id="A0A512PIQ6"/>
<evidence type="ECO:0000313" key="3">
    <source>
        <dbReference type="Proteomes" id="UP000321798"/>
    </source>
</evidence>
<evidence type="ECO:0000259" key="1">
    <source>
        <dbReference type="Pfam" id="PF00501"/>
    </source>
</evidence>
<comment type="caution">
    <text evidence="2">The sequence shown here is derived from an EMBL/GenBank/DDBJ whole genome shotgun (WGS) entry which is preliminary data.</text>
</comment>
<gene>
    <name evidence="2" type="ORF">CSO01_38030</name>
</gene>
<dbReference type="EMBL" id="BKAL01000022">
    <property type="protein sequence ID" value="GEP71088.1"/>
    <property type="molecule type" value="Genomic_DNA"/>
</dbReference>
<dbReference type="InterPro" id="IPR000873">
    <property type="entry name" value="AMP-dep_synth/lig_dom"/>
</dbReference>
<protein>
    <recommendedName>
        <fullName evidence="1">AMP-dependent synthetase/ligase domain-containing protein</fullName>
    </recommendedName>
</protein>
<dbReference type="InterPro" id="IPR042099">
    <property type="entry name" value="ANL_N_sf"/>
</dbReference>
<reference evidence="2 3" key="1">
    <citation type="submission" date="2019-07" db="EMBL/GenBank/DDBJ databases">
        <title>Whole genome shotgun sequence of Cellulomonas soli NBRC 109434.</title>
        <authorList>
            <person name="Hosoyama A."/>
            <person name="Uohara A."/>
            <person name="Ohji S."/>
            <person name="Ichikawa N."/>
        </authorList>
    </citation>
    <scope>NUCLEOTIDE SEQUENCE [LARGE SCALE GENOMIC DNA]</scope>
    <source>
        <strain evidence="2 3">NBRC 109434</strain>
    </source>
</reference>
<sequence>MVSSEVTSPPAVEPVWRDLATRAIDHAPGRASGRRRTDVGWKILAHRSVQIASGLHAVGVRHGDRVSLIVEPGPERTAVAYACWRLGAVVVTTAPELTLRQQAQAHAVARPEVVVADSRGLVLTRGLRSPRLRIATERVPVLDELALGARYHLADLVTRRLLLSLPLPPAPDDDAALVFAGTGEPVGVHYTQSDLGRLREIAADRASVAALADGSVRRSRPAVERRDATVGATSTASAFGSGARAGSLLVAAALVAPILR</sequence>
<dbReference type="OrthoDB" id="812569at2"/>
<accession>A0A512PIQ6</accession>
<name>A0A512PIQ6_9CELL</name>